<keyword evidence="3" id="KW-1185">Reference proteome</keyword>
<name>A0A9W9KSN4_9EURO</name>
<protein>
    <submittedName>
        <fullName evidence="2">Uncharacterized protein</fullName>
    </submittedName>
</protein>
<evidence type="ECO:0000313" key="3">
    <source>
        <dbReference type="Proteomes" id="UP001149165"/>
    </source>
</evidence>
<dbReference type="Proteomes" id="UP001149165">
    <property type="component" value="Unassembled WGS sequence"/>
</dbReference>
<organism evidence="2 3">
    <name type="scientific">Penicillium angulare</name>
    <dbReference type="NCBI Taxonomy" id="116970"/>
    <lineage>
        <taxon>Eukaryota</taxon>
        <taxon>Fungi</taxon>
        <taxon>Dikarya</taxon>
        <taxon>Ascomycota</taxon>
        <taxon>Pezizomycotina</taxon>
        <taxon>Eurotiomycetes</taxon>
        <taxon>Eurotiomycetidae</taxon>
        <taxon>Eurotiales</taxon>
        <taxon>Aspergillaceae</taxon>
        <taxon>Penicillium</taxon>
    </lineage>
</organism>
<dbReference type="EMBL" id="JAPQKH010000001">
    <property type="protein sequence ID" value="KAJ5116913.1"/>
    <property type="molecule type" value="Genomic_DNA"/>
</dbReference>
<evidence type="ECO:0000313" key="2">
    <source>
        <dbReference type="EMBL" id="KAJ5116913.1"/>
    </source>
</evidence>
<proteinExistence type="predicted"/>
<gene>
    <name evidence="2" type="ORF">N7456_001261</name>
</gene>
<feature type="region of interest" description="Disordered" evidence="1">
    <location>
        <begin position="1"/>
        <end position="23"/>
    </location>
</feature>
<accession>A0A9W9KSN4</accession>
<reference evidence="2" key="2">
    <citation type="journal article" date="2023" name="IMA Fungus">
        <title>Comparative genomic study of the Penicillium genus elucidates a diverse pangenome and 15 lateral gene transfer events.</title>
        <authorList>
            <person name="Petersen C."/>
            <person name="Sorensen T."/>
            <person name="Nielsen M.R."/>
            <person name="Sondergaard T.E."/>
            <person name="Sorensen J.L."/>
            <person name="Fitzpatrick D.A."/>
            <person name="Frisvad J.C."/>
            <person name="Nielsen K.L."/>
        </authorList>
    </citation>
    <scope>NUCLEOTIDE SEQUENCE</scope>
    <source>
        <strain evidence="2">IBT 30069</strain>
    </source>
</reference>
<comment type="caution">
    <text evidence="2">The sequence shown here is derived from an EMBL/GenBank/DDBJ whole genome shotgun (WGS) entry which is preliminary data.</text>
</comment>
<reference evidence="2" key="1">
    <citation type="submission" date="2022-11" db="EMBL/GenBank/DDBJ databases">
        <authorList>
            <person name="Petersen C."/>
        </authorList>
    </citation>
    <scope>NUCLEOTIDE SEQUENCE</scope>
    <source>
        <strain evidence="2">IBT 30069</strain>
    </source>
</reference>
<dbReference type="AlphaFoldDB" id="A0A9W9KSN4"/>
<sequence length="63" mass="7328">MNDTASKVQPSPHPARKRSDSFIAARRAQRMKFDRIVAIIRKWLWIGIPLKTKNVEMEKGLHT</sequence>
<evidence type="ECO:0000256" key="1">
    <source>
        <dbReference type="SAM" id="MobiDB-lite"/>
    </source>
</evidence>